<evidence type="ECO:0000259" key="5">
    <source>
        <dbReference type="PROSITE" id="PS51296"/>
    </source>
</evidence>
<accession>A0A3G3JZ64</accession>
<dbReference type="Proteomes" id="UP000269097">
    <property type="component" value="Chromosome"/>
</dbReference>
<dbReference type="GO" id="GO:0051537">
    <property type="term" value="F:2 iron, 2 sulfur cluster binding"/>
    <property type="evidence" value="ECO:0007669"/>
    <property type="project" value="UniProtKB-KW"/>
</dbReference>
<dbReference type="CDD" id="cd03467">
    <property type="entry name" value="Rieske"/>
    <property type="match status" value="1"/>
</dbReference>
<sequence>MSDIPPGSIDLGLPEDYAPFPASVTLDGAPYWLVRREEGDYRLFSALCPHAGGDVLVHGNLFFCPLHFWTFDQAEGRCQNVHGERLMERTIEQDADGRLYAVGESF</sequence>
<evidence type="ECO:0000256" key="1">
    <source>
        <dbReference type="ARBA" id="ARBA00022714"/>
    </source>
</evidence>
<dbReference type="EMBL" id="CP033433">
    <property type="protein sequence ID" value="AYQ73540.1"/>
    <property type="molecule type" value="Genomic_DNA"/>
</dbReference>
<keyword evidence="1" id="KW-0001">2Fe-2S</keyword>
<dbReference type="InterPro" id="IPR017941">
    <property type="entry name" value="Rieske_2Fe-2S"/>
</dbReference>
<dbReference type="GO" id="GO:0004497">
    <property type="term" value="F:monooxygenase activity"/>
    <property type="evidence" value="ECO:0007669"/>
    <property type="project" value="UniProtKB-ARBA"/>
</dbReference>
<gene>
    <name evidence="6" type="ORF">EAV92_13710</name>
</gene>
<proteinExistence type="predicted"/>
<evidence type="ECO:0000313" key="6">
    <source>
        <dbReference type="EMBL" id="AYQ73540.1"/>
    </source>
</evidence>
<evidence type="ECO:0000256" key="3">
    <source>
        <dbReference type="ARBA" id="ARBA00023004"/>
    </source>
</evidence>
<feature type="domain" description="Rieske" evidence="5">
    <location>
        <begin position="1"/>
        <end position="101"/>
    </location>
</feature>
<keyword evidence="7" id="KW-1185">Reference proteome</keyword>
<dbReference type="InterPro" id="IPR036922">
    <property type="entry name" value="Rieske_2Fe-2S_sf"/>
</dbReference>
<keyword evidence="4" id="KW-0411">Iron-sulfur</keyword>
<dbReference type="Pfam" id="PF00355">
    <property type="entry name" value="Rieske"/>
    <property type="match status" value="1"/>
</dbReference>
<name>A0A3G3JZ64_9BACL</name>
<reference evidence="6 7" key="1">
    <citation type="submission" date="2018-10" db="EMBL/GenBank/DDBJ databases">
        <title>Genome Sequence of Cohnella sp.</title>
        <authorList>
            <person name="Srinivasan S."/>
            <person name="Kim M.K."/>
        </authorList>
    </citation>
    <scope>NUCLEOTIDE SEQUENCE [LARGE SCALE GENOMIC DNA]</scope>
    <source>
        <strain evidence="6 7">18JY8-7</strain>
    </source>
</reference>
<organism evidence="6 7">
    <name type="scientific">Cohnella candidum</name>
    <dbReference type="NCBI Taxonomy" id="2674991"/>
    <lineage>
        <taxon>Bacteria</taxon>
        <taxon>Bacillati</taxon>
        <taxon>Bacillota</taxon>
        <taxon>Bacilli</taxon>
        <taxon>Bacillales</taxon>
        <taxon>Paenibacillaceae</taxon>
        <taxon>Cohnella</taxon>
    </lineage>
</organism>
<evidence type="ECO:0000256" key="4">
    <source>
        <dbReference type="ARBA" id="ARBA00023014"/>
    </source>
</evidence>
<evidence type="ECO:0000313" key="7">
    <source>
        <dbReference type="Proteomes" id="UP000269097"/>
    </source>
</evidence>
<dbReference type="SUPFAM" id="SSF50022">
    <property type="entry name" value="ISP domain"/>
    <property type="match status" value="1"/>
</dbReference>
<keyword evidence="2" id="KW-0479">Metal-binding</keyword>
<dbReference type="PROSITE" id="PS51296">
    <property type="entry name" value="RIESKE"/>
    <property type="match status" value="1"/>
</dbReference>
<keyword evidence="3" id="KW-0408">Iron</keyword>
<dbReference type="RefSeq" id="WP_123041624.1">
    <property type="nucleotide sequence ID" value="NZ_CP033433.1"/>
</dbReference>
<protein>
    <submittedName>
        <fullName evidence="6">Rieske (2Fe-2S) protein</fullName>
    </submittedName>
</protein>
<dbReference type="AlphaFoldDB" id="A0A3G3JZ64"/>
<dbReference type="GO" id="GO:0046872">
    <property type="term" value="F:metal ion binding"/>
    <property type="evidence" value="ECO:0007669"/>
    <property type="project" value="UniProtKB-KW"/>
</dbReference>
<dbReference type="KEGG" id="coh:EAV92_13710"/>
<dbReference type="Gene3D" id="2.102.10.10">
    <property type="entry name" value="Rieske [2Fe-2S] iron-sulphur domain"/>
    <property type="match status" value="1"/>
</dbReference>
<evidence type="ECO:0000256" key="2">
    <source>
        <dbReference type="ARBA" id="ARBA00022723"/>
    </source>
</evidence>
<dbReference type="GO" id="GO:0016705">
    <property type="term" value="F:oxidoreductase activity, acting on paired donors, with incorporation or reduction of molecular oxygen"/>
    <property type="evidence" value="ECO:0007669"/>
    <property type="project" value="UniProtKB-ARBA"/>
</dbReference>